<protein>
    <submittedName>
        <fullName evidence="1">Uncharacterized protein</fullName>
    </submittedName>
</protein>
<proteinExistence type="predicted"/>
<sequence length="156" mass="16696">MKTSSYIDVIETVPHLVGHQPVDATTIIAVGEGRPVVGYCHSASEMADVPARLAVPDQVGELIIVGYTGPLAPVDTTMRRTARIADHLQQQAPVSLVLVVNGHRWTIPDPASGGTRITGWHTTPPASIRPAVPLSFGCRHEPDWLAIEDGRLASRS</sequence>
<accession>A0A543AS19</accession>
<evidence type="ECO:0000313" key="1">
    <source>
        <dbReference type="EMBL" id="TQL75380.1"/>
    </source>
</evidence>
<gene>
    <name evidence="1" type="ORF">FB566_0881</name>
</gene>
<name>A0A543AS19_9ACTN</name>
<keyword evidence="2" id="KW-1185">Reference proteome</keyword>
<dbReference type="InParanoid" id="A0A543AS19"/>
<evidence type="ECO:0000313" key="2">
    <source>
        <dbReference type="Proteomes" id="UP000317043"/>
    </source>
</evidence>
<comment type="caution">
    <text evidence="1">The sequence shown here is derived from an EMBL/GenBank/DDBJ whole genome shotgun (WGS) entry which is preliminary data.</text>
</comment>
<organism evidence="1 2">
    <name type="scientific">Stackebrandtia endophytica</name>
    <dbReference type="NCBI Taxonomy" id="1496996"/>
    <lineage>
        <taxon>Bacteria</taxon>
        <taxon>Bacillati</taxon>
        <taxon>Actinomycetota</taxon>
        <taxon>Actinomycetes</taxon>
        <taxon>Glycomycetales</taxon>
        <taxon>Glycomycetaceae</taxon>
        <taxon>Stackebrandtia</taxon>
    </lineage>
</organism>
<dbReference type="AlphaFoldDB" id="A0A543AS19"/>
<dbReference type="Proteomes" id="UP000317043">
    <property type="component" value="Unassembled WGS sequence"/>
</dbReference>
<dbReference type="RefSeq" id="WP_142035193.1">
    <property type="nucleotide sequence ID" value="NZ_JBHTGS010000001.1"/>
</dbReference>
<dbReference type="EMBL" id="VFOW01000001">
    <property type="protein sequence ID" value="TQL75380.1"/>
    <property type="molecule type" value="Genomic_DNA"/>
</dbReference>
<reference evidence="1 2" key="1">
    <citation type="submission" date="2019-06" db="EMBL/GenBank/DDBJ databases">
        <title>Sequencing the genomes of 1000 actinobacteria strains.</title>
        <authorList>
            <person name="Klenk H.-P."/>
        </authorList>
    </citation>
    <scope>NUCLEOTIDE SEQUENCE [LARGE SCALE GENOMIC DNA]</scope>
    <source>
        <strain evidence="1 2">DSM 45928</strain>
    </source>
</reference>